<dbReference type="RefSeq" id="WP_238679034.1">
    <property type="nucleotide sequence ID" value="NZ_JAKKFD010000021.1"/>
</dbReference>
<reference evidence="1 2" key="1">
    <citation type="submission" date="2022-01" db="EMBL/GenBank/DDBJ databases">
        <authorList>
            <person name="Riesco R."/>
            <person name="Trujillo M.E."/>
        </authorList>
    </citation>
    <scope>NUCLEOTIDE SEQUENCE [LARGE SCALE GENOMIC DNA]</scope>
    <source>
        <strain evidence="1 2">NIE79</strain>
    </source>
</reference>
<dbReference type="EMBL" id="JAKKFD010000021">
    <property type="protein sequence ID" value="MCG5443867.1"/>
    <property type="molecule type" value="Genomic_DNA"/>
</dbReference>
<protein>
    <submittedName>
        <fullName evidence="1">Uncharacterized protein</fullName>
    </submittedName>
</protein>
<gene>
    <name evidence="1" type="ORF">NIE79_002011</name>
</gene>
<comment type="caution">
    <text evidence="1">The sequence shown here is derived from an EMBL/GenBank/DDBJ whole genome shotgun (WGS) entry which is preliminary data.</text>
</comment>
<sequence length="211" mass="23758">MIEIKASIQPKVQDRKLFYNMHLARPGIVRDIEAALAKTDQGEPLKVALLAGRMRSMSDIVRQVYEDLRMGRVEGHIDIAMYCMHPDYVAKQVLPGGVDPVAQERRNNAASNSVRSLTTEMAALTGVLKGNCSLTVTVTYYTEDPYVYAYVIGDKVVYWGAFTWSSEHSDFLGPESPCYRLSKTDPWFPSIRTWIVSRIGLYDAKRISAET</sequence>
<proteinExistence type="predicted"/>
<organism evidence="1 2">
    <name type="scientific">Micromonospora trifolii</name>
    <dbReference type="NCBI Taxonomy" id="2911208"/>
    <lineage>
        <taxon>Bacteria</taxon>
        <taxon>Bacillati</taxon>
        <taxon>Actinomycetota</taxon>
        <taxon>Actinomycetes</taxon>
        <taxon>Micromonosporales</taxon>
        <taxon>Micromonosporaceae</taxon>
        <taxon>Micromonospora</taxon>
    </lineage>
</organism>
<keyword evidence="2" id="KW-1185">Reference proteome</keyword>
<dbReference type="Proteomes" id="UP001201629">
    <property type="component" value="Unassembled WGS sequence"/>
</dbReference>
<name>A0ABS9N1P2_9ACTN</name>
<accession>A0ABS9N1P2</accession>
<evidence type="ECO:0000313" key="2">
    <source>
        <dbReference type="Proteomes" id="UP001201629"/>
    </source>
</evidence>
<evidence type="ECO:0000313" key="1">
    <source>
        <dbReference type="EMBL" id="MCG5443867.1"/>
    </source>
</evidence>